<comment type="caution">
    <text evidence="1">The sequence shown here is derived from an EMBL/GenBank/DDBJ whole genome shotgun (WGS) entry which is preliminary data.</text>
</comment>
<sequence>MIASFGFLEERLGHAISAITGAKKAPEEQAEEALDKWELTLAKALYDPLGKLIVDFENAVRAHQNVRILMIDELIDELKKVAAYRNPLCHGSWRAPDSRGQSEVFYVDRKLRRFETAIDVALLTELQSHIAHLACHVFNSVITLGCEPLDGKTSEET</sequence>
<keyword evidence="2" id="KW-1185">Reference proteome</keyword>
<evidence type="ECO:0000313" key="1">
    <source>
        <dbReference type="EMBL" id="KEO58086.1"/>
    </source>
</evidence>
<evidence type="ECO:0008006" key="3">
    <source>
        <dbReference type="Google" id="ProtNLM"/>
    </source>
</evidence>
<protein>
    <recommendedName>
        <fullName evidence="3">MAE-28990/MAE-18760-like HEPN domain-containing protein</fullName>
    </recommendedName>
</protein>
<organism evidence="1 2">
    <name type="scientific">Thalassospira permensis NBRC 106175</name>
    <dbReference type="NCBI Taxonomy" id="1353532"/>
    <lineage>
        <taxon>Bacteria</taxon>
        <taxon>Pseudomonadati</taxon>
        <taxon>Pseudomonadota</taxon>
        <taxon>Alphaproteobacteria</taxon>
        <taxon>Rhodospirillales</taxon>
        <taxon>Thalassospiraceae</taxon>
        <taxon>Thalassospira</taxon>
    </lineage>
</organism>
<name>A0ABR4TQU7_9PROT</name>
<proteinExistence type="predicted"/>
<accession>A0ABR4TQU7</accession>
<dbReference type="Proteomes" id="UP000027463">
    <property type="component" value="Unassembled WGS sequence"/>
</dbReference>
<dbReference type="EMBL" id="AUNC01000010">
    <property type="protein sequence ID" value="KEO58086.1"/>
    <property type="molecule type" value="Genomic_DNA"/>
</dbReference>
<reference evidence="1 2" key="1">
    <citation type="submission" date="2013-07" db="EMBL/GenBank/DDBJ databases">
        <title>Thalassospira permensis NBRC 106175 Genome Sequencing.</title>
        <authorList>
            <person name="Lai Q."/>
            <person name="Shao Z."/>
        </authorList>
    </citation>
    <scope>NUCLEOTIDE SEQUENCE [LARGE SCALE GENOMIC DNA]</scope>
    <source>
        <strain evidence="1 2">NBRC 106175</strain>
    </source>
</reference>
<evidence type="ECO:0000313" key="2">
    <source>
        <dbReference type="Proteomes" id="UP000027463"/>
    </source>
</evidence>
<gene>
    <name evidence="1" type="ORF">SMB34_15420</name>
</gene>